<dbReference type="EnsemblPlants" id="PNT61737">
    <property type="protein sequence ID" value="PNT61737"/>
    <property type="gene ID" value="BRADI_5g19955v3"/>
</dbReference>
<keyword evidence="3" id="KW-1185">Reference proteome</keyword>
<organism evidence="1">
    <name type="scientific">Brachypodium distachyon</name>
    <name type="common">Purple false brome</name>
    <name type="synonym">Trachynia distachya</name>
    <dbReference type="NCBI Taxonomy" id="15368"/>
    <lineage>
        <taxon>Eukaryota</taxon>
        <taxon>Viridiplantae</taxon>
        <taxon>Streptophyta</taxon>
        <taxon>Embryophyta</taxon>
        <taxon>Tracheophyta</taxon>
        <taxon>Spermatophyta</taxon>
        <taxon>Magnoliopsida</taxon>
        <taxon>Liliopsida</taxon>
        <taxon>Poales</taxon>
        <taxon>Poaceae</taxon>
        <taxon>BOP clade</taxon>
        <taxon>Pooideae</taxon>
        <taxon>Stipodae</taxon>
        <taxon>Brachypodieae</taxon>
        <taxon>Brachypodium</taxon>
    </lineage>
</organism>
<reference evidence="1" key="2">
    <citation type="submission" date="2017-06" db="EMBL/GenBank/DDBJ databases">
        <title>WGS assembly of Brachypodium distachyon.</title>
        <authorList>
            <consortium name="The International Brachypodium Initiative"/>
            <person name="Lucas S."/>
            <person name="Harmon-Smith M."/>
            <person name="Lail K."/>
            <person name="Tice H."/>
            <person name="Grimwood J."/>
            <person name="Bruce D."/>
            <person name="Barry K."/>
            <person name="Shu S."/>
            <person name="Lindquist E."/>
            <person name="Wang M."/>
            <person name="Pitluck S."/>
            <person name="Vogel J.P."/>
            <person name="Garvin D.F."/>
            <person name="Mockler T.C."/>
            <person name="Schmutz J."/>
            <person name="Rokhsar D."/>
            <person name="Bevan M.W."/>
        </authorList>
    </citation>
    <scope>NUCLEOTIDE SEQUENCE</scope>
    <source>
        <strain evidence="1">Bd21</strain>
    </source>
</reference>
<evidence type="ECO:0000313" key="3">
    <source>
        <dbReference type="Proteomes" id="UP000008810"/>
    </source>
</evidence>
<name>A0A2K2CI79_BRADI</name>
<evidence type="ECO:0000313" key="2">
    <source>
        <dbReference type="EnsemblPlants" id="PNT61737"/>
    </source>
</evidence>
<dbReference type="Proteomes" id="UP000008810">
    <property type="component" value="Chromosome 5"/>
</dbReference>
<sequence length="111" mass="13401">MGKCFYKRISRYCSSQRELVERLPKPPKVRSRWRFTTFHSEIRVPLVRIDLVKKRTPHSILYLFHSMQIFDLIHIDAHWTQLVTYRFKNTLLEHLKRVFAVKNGVYGPLIC</sequence>
<dbReference type="AlphaFoldDB" id="A0A2K2CI79"/>
<protein>
    <submittedName>
        <fullName evidence="1 2">Uncharacterized protein</fullName>
    </submittedName>
</protein>
<reference evidence="2" key="3">
    <citation type="submission" date="2018-08" db="UniProtKB">
        <authorList>
            <consortium name="EnsemblPlants"/>
        </authorList>
    </citation>
    <scope>IDENTIFICATION</scope>
    <source>
        <strain evidence="2">cv. Bd21</strain>
    </source>
</reference>
<accession>A0A2K2CI79</accession>
<evidence type="ECO:0000313" key="1">
    <source>
        <dbReference type="EMBL" id="PNT61737.1"/>
    </source>
</evidence>
<gene>
    <name evidence="1" type="ORF">BRADI_5g19955v3</name>
</gene>
<dbReference type="EMBL" id="CM000884">
    <property type="protein sequence ID" value="PNT61737.1"/>
    <property type="molecule type" value="Genomic_DNA"/>
</dbReference>
<proteinExistence type="predicted"/>
<dbReference type="InParanoid" id="A0A2K2CI79"/>
<dbReference type="Gramene" id="PNT61737">
    <property type="protein sequence ID" value="PNT61737"/>
    <property type="gene ID" value="BRADI_5g19955v3"/>
</dbReference>
<reference evidence="1 2" key="1">
    <citation type="journal article" date="2010" name="Nature">
        <title>Genome sequencing and analysis of the model grass Brachypodium distachyon.</title>
        <authorList>
            <consortium name="International Brachypodium Initiative"/>
        </authorList>
    </citation>
    <scope>NUCLEOTIDE SEQUENCE [LARGE SCALE GENOMIC DNA]</scope>
    <source>
        <strain evidence="1 2">Bd21</strain>
    </source>
</reference>